<comment type="subcellular location">
    <subcellularLocation>
        <location evidence="1">Cytoplasm</location>
    </subcellularLocation>
</comment>
<keyword evidence="4" id="KW-0762">Sugar transport</keyword>
<dbReference type="InterPro" id="IPR036662">
    <property type="entry name" value="PTS_EIIA_man-typ_sf"/>
</dbReference>
<accession>A0A3E2TLF0</accession>
<evidence type="ECO:0000256" key="6">
    <source>
        <dbReference type="ARBA" id="ARBA00022683"/>
    </source>
</evidence>
<dbReference type="InterPro" id="IPR004701">
    <property type="entry name" value="PTS_EIIA_man-typ"/>
</dbReference>
<dbReference type="InterPro" id="IPR051471">
    <property type="entry name" value="Bacterial_PTS_sugar_comp"/>
</dbReference>
<evidence type="ECO:0000256" key="7">
    <source>
        <dbReference type="ARBA" id="ARBA00022777"/>
    </source>
</evidence>
<sequence>MMKGIILTTHGDLASGLYSTIKMIAGSFDNIRIVEFHDGDNIEQLDKNIEDAYKELNYSDIFVLSDLAGGTPFNRSVMTLADKENVQFVAGVNFAMLYQALSSEIEDNEEFLEDIITTSKQSIVTYKQEIETSSNQDGI</sequence>
<keyword evidence="3" id="KW-0963">Cytoplasm</keyword>
<dbReference type="InterPro" id="IPR033887">
    <property type="entry name" value="PTS_IIA_man"/>
</dbReference>
<evidence type="ECO:0000256" key="1">
    <source>
        <dbReference type="ARBA" id="ARBA00004496"/>
    </source>
</evidence>
<dbReference type="Pfam" id="PF03610">
    <property type="entry name" value="EIIA-man"/>
    <property type="match status" value="1"/>
</dbReference>
<comment type="caution">
    <text evidence="9">The sequence shown here is derived from an EMBL/GenBank/DDBJ whole genome shotgun (WGS) entry which is preliminary data.</text>
</comment>
<keyword evidence="6" id="KW-0598">Phosphotransferase system</keyword>
<reference evidence="9 10" key="1">
    <citation type="submission" date="2018-08" db="EMBL/GenBank/DDBJ databases">
        <title>A genome reference for cultivated species of the human gut microbiota.</title>
        <authorList>
            <person name="Zou Y."/>
            <person name="Xue W."/>
            <person name="Luo G."/>
        </authorList>
    </citation>
    <scope>NUCLEOTIDE SEQUENCE [LARGE SCALE GENOMIC DNA]</scope>
    <source>
        <strain evidence="9 10">OF01-3</strain>
    </source>
</reference>
<protein>
    <submittedName>
        <fullName evidence="9">PTS fructose transporter subunit IIBC</fullName>
    </submittedName>
</protein>
<evidence type="ECO:0000259" key="8">
    <source>
        <dbReference type="PROSITE" id="PS51096"/>
    </source>
</evidence>
<dbReference type="GO" id="GO:0005737">
    <property type="term" value="C:cytoplasm"/>
    <property type="evidence" value="ECO:0007669"/>
    <property type="project" value="UniProtKB-SubCell"/>
</dbReference>
<evidence type="ECO:0000256" key="3">
    <source>
        <dbReference type="ARBA" id="ARBA00022490"/>
    </source>
</evidence>
<dbReference type="GO" id="GO:0016301">
    <property type="term" value="F:kinase activity"/>
    <property type="evidence" value="ECO:0007669"/>
    <property type="project" value="UniProtKB-KW"/>
</dbReference>
<dbReference type="OrthoDB" id="9799827at2"/>
<feature type="domain" description="PTS EIIA type-4" evidence="8">
    <location>
        <begin position="2"/>
        <end position="123"/>
    </location>
</feature>
<dbReference type="GO" id="GO:0009401">
    <property type="term" value="P:phosphoenolpyruvate-dependent sugar phosphotransferase system"/>
    <property type="evidence" value="ECO:0007669"/>
    <property type="project" value="UniProtKB-KW"/>
</dbReference>
<dbReference type="Proteomes" id="UP000261011">
    <property type="component" value="Unassembled WGS sequence"/>
</dbReference>
<gene>
    <name evidence="9" type="ORF">DXA39_01295</name>
</gene>
<dbReference type="CDD" id="cd00006">
    <property type="entry name" value="PTS_IIA_man"/>
    <property type="match status" value="1"/>
</dbReference>
<keyword evidence="10" id="KW-1185">Reference proteome</keyword>
<dbReference type="GO" id="GO:0016020">
    <property type="term" value="C:membrane"/>
    <property type="evidence" value="ECO:0007669"/>
    <property type="project" value="InterPro"/>
</dbReference>
<name>A0A3E2TLF0_9FIRM</name>
<evidence type="ECO:0000256" key="2">
    <source>
        <dbReference type="ARBA" id="ARBA00022448"/>
    </source>
</evidence>
<dbReference type="PANTHER" id="PTHR33799">
    <property type="entry name" value="PTS PERMEASE-RELATED-RELATED"/>
    <property type="match status" value="1"/>
</dbReference>
<proteinExistence type="predicted"/>
<dbReference type="Gene3D" id="3.40.50.510">
    <property type="entry name" value="Phosphotransferase system, mannose-type IIA component"/>
    <property type="match status" value="1"/>
</dbReference>
<evidence type="ECO:0000313" key="10">
    <source>
        <dbReference type="Proteomes" id="UP000261011"/>
    </source>
</evidence>
<evidence type="ECO:0000256" key="5">
    <source>
        <dbReference type="ARBA" id="ARBA00022679"/>
    </source>
</evidence>
<evidence type="ECO:0000256" key="4">
    <source>
        <dbReference type="ARBA" id="ARBA00022597"/>
    </source>
</evidence>
<keyword evidence="5" id="KW-0808">Transferase</keyword>
<dbReference type="AlphaFoldDB" id="A0A3E2TLF0"/>
<dbReference type="PROSITE" id="PS51096">
    <property type="entry name" value="PTS_EIIA_TYPE_4"/>
    <property type="match status" value="1"/>
</dbReference>
<evidence type="ECO:0000313" key="9">
    <source>
        <dbReference type="EMBL" id="RGB78257.1"/>
    </source>
</evidence>
<dbReference type="PANTHER" id="PTHR33799:SF1">
    <property type="entry name" value="PTS SYSTEM MANNOSE-SPECIFIC EIIAB COMPONENT-RELATED"/>
    <property type="match status" value="1"/>
</dbReference>
<organism evidence="9 10">
    <name type="scientific">Anaerococcus nagyae</name>
    <dbReference type="NCBI Taxonomy" id="1755241"/>
    <lineage>
        <taxon>Bacteria</taxon>
        <taxon>Bacillati</taxon>
        <taxon>Bacillota</taxon>
        <taxon>Tissierellia</taxon>
        <taxon>Tissierellales</taxon>
        <taxon>Peptoniphilaceae</taxon>
        <taxon>Anaerococcus</taxon>
    </lineage>
</organism>
<keyword evidence="2" id="KW-0813">Transport</keyword>
<keyword evidence="7" id="KW-0418">Kinase</keyword>
<dbReference type="SUPFAM" id="SSF53062">
    <property type="entry name" value="PTS system fructose IIA component-like"/>
    <property type="match status" value="1"/>
</dbReference>
<dbReference type="EMBL" id="QVEU01000001">
    <property type="protein sequence ID" value="RGB78257.1"/>
    <property type="molecule type" value="Genomic_DNA"/>
</dbReference>